<dbReference type="InterPro" id="IPR006047">
    <property type="entry name" value="GH13_cat_dom"/>
</dbReference>
<dbReference type="GO" id="GO:0005975">
    <property type="term" value="P:carbohydrate metabolic process"/>
    <property type="evidence" value="ECO:0007669"/>
    <property type="project" value="InterPro"/>
</dbReference>
<evidence type="ECO:0000256" key="3">
    <source>
        <dbReference type="ARBA" id="ARBA00022723"/>
    </source>
</evidence>
<evidence type="ECO:0000256" key="2">
    <source>
        <dbReference type="ARBA" id="ARBA00008061"/>
    </source>
</evidence>
<reference evidence="9" key="1">
    <citation type="journal article" date="2017" name="Genome Biol.">
        <title>Comparative genomics reveals high biological diversity and specific adaptations in the industrially and medically important fungal genus Aspergillus.</title>
        <authorList>
            <person name="de Vries R.P."/>
            <person name="Riley R."/>
            <person name="Wiebenga A."/>
            <person name="Aguilar-Osorio G."/>
            <person name="Amillis S."/>
            <person name="Uchima C.A."/>
            <person name="Anderluh G."/>
            <person name="Asadollahi M."/>
            <person name="Askin M."/>
            <person name="Barry K."/>
            <person name="Battaglia E."/>
            <person name="Bayram O."/>
            <person name="Benocci T."/>
            <person name="Braus-Stromeyer S.A."/>
            <person name="Caldana C."/>
            <person name="Canovas D."/>
            <person name="Cerqueira G.C."/>
            <person name="Chen F."/>
            <person name="Chen W."/>
            <person name="Choi C."/>
            <person name="Clum A."/>
            <person name="Dos Santos R.A."/>
            <person name="Damasio A.R."/>
            <person name="Diallinas G."/>
            <person name="Emri T."/>
            <person name="Fekete E."/>
            <person name="Flipphi M."/>
            <person name="Freyberg S."/>
            <person name="Gallo A."/>
            <person name="Gournas C."/>
            <person name="Habgood R."/>
            <person name="Hainaut M."/>
            <person name="Harispe M.L."/>
            <person name="Henrissat B."/>
            <person name="Hilden K.S."/>
            <person name="Hope R."/>
            <person name="Hossain A."/>
            <person name="Karabika E."/>
            <person name="Karaffa L."/>
            <person name="Karanyi Z."/>
            <person name="Krasevec N."/>
            <person name="Kuo A."/>
            <person name="Kusch H."/>
            <person name="LaButti K."/>
            <person name="Lagendijk E.L."/>
            <person name="Lapidus A."/>
            <person name="Levasseur A."/>
            <person name="Lindquist E."/>
            <person name="Lipzen A."/>
            <person name="Logrieco A.F."/>
            <person name="MacCabe A."/>
            <person name="Maekelae M.R."/>
            <person name="Malavazi I."/>
            <person name="Melin P."/>
            <person name="Meyer V."/>
            <person name="Mielnichuk N."/>
            <person name="Miskei M."/>
            <person name="Molnar A.P."/>
            <person name="Mule G."/>
            <person name="Ngan C.Y."/>
            <person name="Orejas M."/>
            <person name="Orosz E."/>
            <person name="Ouedraogo J.P."/>
            <person name="Overkamp K.M."/>
            <person name="Park H.-S."/>
            <person name="Perrone G."/>
            <person name="Piumi F."/>
            <person name="Punt P.J."/>
            <person name="Ram A.F."/>
            <person name="Ramon A."/>
            <person name="Rauscher S."/>
            <person name="Record E."/>
            <person name="Riano-Pachon D.M."/>
            <person name="Robert V."/>
            <person name="Roehrig J."/>
            <person name="Ruller R."/>
            <person name="Salamov A."/>
            <person name="Salih N.S."/>
            <person name="Samson R.A."/>
            <person name="Sandor E."/>
            <person name="Sanguinetti M."/>
            <person name="Schuetze T."/>
            <person name="Sepcic K."/>
            <person name="Shelest E."/>
            <person name="Sherlock G."/>
            <person name="Sophianopoulou V."/>
            <person name="Squina F.M."/>
            <person name="Sun H."/>
            <person name="Susca A."/>
            <person name="Todd R.B."/>
            <person name="Tsang A."/>
            <person name="Unkles S.E."/>
            <person name="van de Wiele N."/>
            <person name="van Rossen-Uffink D."/>
            <person name="Oliveira J.V."/>
            <person name="Vesth T.C."/>
            <person name="Visser J."/>
            <person name="Yu J.-H."/>
            <person name="Zhou M."/>
            <person name="Andersen M.R."/>
            <person name="Archer D.B."/>
            <person name="Baker S.E."/>
            <person name="Benoit I."/>
            <person name="Brakhage A.A."/>
            <person name="Braus G.H."/>
            <person name="Fischer R."/>
            <person name="Frisvad J.C."/>
            <person name="Goldman G.H."/>
            <person name="Houbraken J."/>
            <person name="Oakley B."/>
            <person name="Pocsi I."/>
            <person name="Scazzocchio C."/>
            <person name="Seiboth B."/>
            <person name="vanKuyk P.A."/>
            <person name="Wortman J."/>
            <person name="Dyer P.S."/>
            <person name="Grigoriev I.V."/>
        </authorList>
    </citation>
    <scope>NUCLEOTIDE SEQUENCE [LARGE SCALE GENOMIC DNA]</scope>
    <source>
        <strain evidence="9">CBS 583.65</strain>
    </source>
</reference>
<keyword evidence="4" id="KW-0378">Hydrolase</keyword>
<gene>
    <name evidence="8" type="ORF">ASPVEDRAFT_121620</name>
</gene>
<name>A0A1L9P6F2_ASPVE</name>
<keyword evidence="6" id="KW-0326">Glycosidase</keyword>
<dbReference type="Proteomes" id="UP000184073">
    <property type="component" value="Unassembled WGS sequence"/>
</dbReference>
<evidence type="ECO:0000256" key="1">
    <source>
        <dbReference type="ARBA" id="ARBA00001913"/>
    </source>
</evidence>
<accession>A0A1L9P6F2</accession>
<dbReference type="EMBL" id="KV878125">
    <property type="protein sequence ID" value="OJI97072.1"/>
    <property type="molecule type" value="Genomic_DNA"/>
</dbReference>
<organism evidence="8 9">
    <name type="scientific">Aspergillus versicolor CBS 583.65</name>
    <dbReference type="NCBI Taxonomy" id="1036611"/>
    <lineage>
        <taxon>Eukaryota</taxon>
        <taxon>Fungi</taxon>
        <taxon>Dikarya</taxon>
        <taxon>Ascomycota</taxon>
        <taxon>Pezizomycotina</taxon>
        <taxon>Eurotiomycetes</taxon>
        <taxon>Eurotiomycetidae</taxon>
        <taxon>Eurotiales</taxon>
        <taxon>Aspergillaceae</taxon>
        <taxon>Aspergillus</taxon>
        <taxon>Aspergillus subgen. Nidulantes</taxon>
    </lineage>
</organism>
<dbReference type="AlphaFoldDB" id="A0A1L9P6F2"/>
<keyword evidence="3" id="KW-0479">Metal-binding</keyword>
<evidence type="ECO:0000313" key="9">
    <source>
        <dbReference type="Proteomes" id="UP000184073"/>
    </source>
</evidence>
<dbReference type="InterPro" id="IPR017853">
    <property type="entry name" value="GH"/>
</dbReference>
<dbReference type="OrthoDB" id="550577at2759"/>
<evidence type="ECO:0000259" key="7">
    <source>
        <dbReference type="SMART" id="SM00642"/>
    </source>
</evidence>
<evidence type="ECO:0000256" key="5">
    <source>
        <dbReference type="ARBA" id="ARBA00023277"/>
    </source>
</evidence>
<dbReference type="Pfam" id="PF00128">
    <property type="entry name" value="Alpha-amylase"/>
    <property type="match status" value="1"/>
</dbReference>
<evidence type="ECO:0000313" key="8">
    <source>
        <dbReference type="EMBL" id="OJI97072.1"/>
    </source>
</evidence>
<dbReference type="Gene3D" id="3.20.20.80">
    <property type="entry name" value="Glycosidases"/>
    <property type="match status" value="1"/>
</dbReference>
<keyword evidence="5" id="KW-0119">Carbohydrate metabolism</keyword>
<dbReference type="VEuPathDB" id="FungiDB:ASPVEDRAFT_121620"/>
<protein>
    <recommendedName>
        <fullName evidence="7">Glycosyl hydrolase family 13 catalytic domain-containing protein</fullName>
    </recommendedName>
</protein>
<dbReference type="SUPFAM" id="SSF51011">
    <property type="entry name" value="Glycosyl hydrolase domain"/>
    <property type="match status" value="1"/>
</dbReference>
<dbReference type="NCBIfam" id="NF006969">
    <property type="entry name" value="PRK09441.1-2"/>
    <property type="match status" value="1"/>
</dbReference>
<comment type="cofactor">
    <cofactor evidence="1">
        <name>Ca(2+)</name>
        <dbReference type="ChEBI" id="CHEBI:29108"/>
    </cofactor>
</comment>
<proteinExistence type="inferred from homology"/>
<feature type="domain" description="Glycosyl hydrolase family 13 catalytic" evidence="7">
    <location>
        <begin position="41"/>
        <end position="434"/>
    </location>
</feature>
<dbReference type="CDD" id="cd11318">
    <property type="entry name" value="AmyAc_bac_fung_AmyA"/>
    <property type="match status" value="1"/>
</dbReference>
<keyword evidence="9" id="KW-1185">Reference proteome</keyword>
<dbReference type="SMART" id="SM00642">
    <property type="entry name" value="Aamy"/>
    <property type="match status" value="1"/>
</dbReference>
<dbReference type="Gene3D" id="2.60.40.1180">
    <property type="entry name" value="Golgi alpha-mannosidase II"/>
    <property type="match status" value="1"/>
</dbReference>
<dbReference type="InterPro" id="IPR013780">
    <property type="entry name" value="Glyco_hydro_b"/>
</dbReference>
<dbReference type="GO" id="GO:0005509">
    <property type="term" value="F:calcium ion binding"/>
    <property type="evidence" value="ECO:0007669"/>
    <property type="project" value="InterPro"/>
</dbReference>
<dbReference type="GeneID" id="63721414"/>
<dbReference type="STRING" id="1036611.A0A1L9P6F2"/>
<evidence type="ECO:0000256" key="4">
    <source>
        <dbReference type="ARBA" id="ARBA00022801"/>
    </source>
</evidence>
<dbReference type="Gene3D" id="2.40.30.140">
    <property type="match status" value="1"/>
</dbReference>
<sequence length="537" mass="61701">MLSFLLCDHSFGRKGKQPWKEIEDEATRLHDLPSWNAPDNSLMFQAFEWHVPDDQAHWRRLLQKLPTLKCMGVDNIWIPPGCKAMSPSGNGYDIYDLYDLGEFDQKGARPTKWGTKEELRNFISGAQDQGIGIYWDAVLNHKAGADFTERFPAVKVDPQNRNQEISIQEDIDGWVGFNFPGRGDQYSAVKYHWPHFNGVDWNDIRQEKAVFKTKCLNKDWATDVSNENGNYDYLMFANLDYSNPEVRDDVLHWGSWITTELSLSGMRLDAVKHYSAEFQKTFIDELRRQLGEKFFFVGEYWSSKTNILLDYLERMDHQLSLFDVPLVDRFSAISHTKGADMRRIFDGTLVQKSPDHAVVRLPVSQLETHLTQPGQSLETPIAAFFIPLAYALILLREKGQPCLFYGDVYGTSRDNKYPDRALYANQISTLTQARKLYANGAQRDYFDKANCIGFIRYGNKRHPSGLACILSNAGPSRKCMFVGRTHAGERWTDILNSREETVKINRKGYGTFYVGAYSVSVWVNSSVECRENLHQIL</sequence>
<dbReference type="PANTHER" id="PTHR43447">
    <property type="entry name" value="ALPHA-AMYLASE"/>
    <property type="match status" value="1"/>
</dbReference>
<dbReference type="PIRSF" id="PIRSF001021">
    <property type="entry name" value="Alph-amls_thrmst"/>
    <property type="match status" value="1"/>
</dbReference>
<comment type="similarity">
    <text evidence="2">Belongs to the glycosyl hydrolase 13 family.</text>
</comment>
<dbReference type="GO" id="GO:0004553">
    <property type="term" value="F:hydrolase activity, hydrolyzing O-glycosyl compounds"/>
    <property type="evidence" value="ECO:0007669"/>
    <property type="project" value="InterPro"/>
</dbReference>
<dbReference type="InterPro" id="IPR013776">
    <property type="entry name" value="A-amylase_thermo"/>
</dbReference>
<evidence type="ECO:0000256" key="6">
    <source>
        <dbReference type="ARBA" id="ARBA00023295"/>
    </source>
</evidence>
<dbReference type="NCBIfam" id="NF006968">
    <property type="entry name" value="PRK09441.1-1"/>
    <property type="match status" value="1"/>
</dbReference>
<dbReference type="SUPFAM" id="SSF51445">
    <property type="entry name" value="(Trans)glycosidases"/>
    <property type="match status" value="1"/>
</dbReference>
<dbReference type="RefSeq" id="XP_040662835.1">
    <property type="nucleotide sequence ID" value="XM_040805903.1"/>
</dbReference>